<sequence>MGQFYLLNTYTSVDRSDILSRTDEVSGDLFDVMGDLYEVLEEDDLGFVAVMAHFKIDEEYRGEGYGKVAFEKIIKYFELLNVDYFALIPYPVEIEREDVTKQDIQKLVKFYQAFHLNIVKQNSDTQLVMGET</sequence>
<accession>A0A1I2BFQ6</accession>
<dbReference type="AlphaFoldDB" id="A0A1I2BFQ6"/>
<evidence type="ECO:0000313" key="1">
    <source>
        <dbReference type="EMBL" id="SFE55014.1"/>
    </source>
</evidence>
<dbReference type="SUPFAM" id="SSF55729">
    <property type="entry name" value="Acyl-CoA N-acyltransferases (Nat)"/>
    <property type="match status" value="1"/>
</dbReference>
<dbReference type="Gene3D" id="3.40.630.30">
    <property type="match status" value="1"/>
</dbReference>
<dbReference type="EMBL" id="FONT01000002">
    <property type="protein sequence ID" value="SFE55014.1"/>
    <property type="molecule type" value="Genomic_DNA"/>
</dbReference>
<evidence type="ECO:0008006" key="3">
    <source>
        <dbReference type="Google" id="ProtNLM"/>
    </source>
</evidence>
<name>A0A1I2BFQ6_9BACI</name>
<keyword evidence="2" id="KW-1185">Reference proteome</keyword>
<reference evidence="1 2" key="1">
    <citation type="submission" date="2016-10" db="EMBL/GenBank/DDBJ databases">
        <authorList>
            <person name="de Groot N.N."/>
        </authorList>
    </citation>
    <scope>NUCLEOTIDE SEQUENCE [LARGE SCALE GENOMIC DNA]</scope>
    <source>
        <strain evidence="1 2">DSM 23995</strain>
    </source>
</reference>
<dbReference type="RefSeq" id="WP_091658626.1">
    <property type="nucleotide sequence ID" value="NZ_FONT01000002.1"/>
</dbReference>
<dbReference type="InterPro" id="IPR016181">
    <property type="entry name" value="Acyl_CoA_acyltransferase"/>
</dbReference>
<proteinExistence type="predicted"/>
<gene>
    <name evidence="1" type="ORF">SAMN05192532_102280</name>
</gene>
<evidence type="ECO:0000313" key="2">
    <source>
        <dbReference type="Proteomes" id="UP000199516"/>
    </source>
</evidence>
<dbReference type="Proteomes" id="UP000199516">
    <property type="component" value="Unassembled WGS sequence"/>
</dbReference>
<dbReference type="OrthoDB" id="9127144at2"/>
<organism evidence="1 2">
    <name type="scientific">Alteribacillus iranensis</name>
    <dbReference type="NCBI Taxonomy" id="930128"/>
    <lineage>
        <taxon>Bacteria</taxon>
        <taxon>Bacillati</taxon>
        <taxon>Bacillota</taxon>
        <taxon>Bacilli</taxon>
        <taxon>Bacillales</taxon>
        <taxon>Bacillaceae</taxon>
        <taxon>Alteribacillus</taxon>
    </lineage>
</organism>
<protein>
    <recommendedName>
        <fullName evidence="3">N-acetyltransferase domain-containing protein</fullName>
    </recommendedName>
</protein>